<dbReference type="PANTHER" id="PTHR35562">
    <property type="entry name" value="DNA ENDONUCLEASE SMRA-RELATED"/>
    <property type="match status" value="1"/>
</dbReference>
<organism evidence="3 4">
    <name type="scientific">Bisbaumannia pacifica</name>
    <dbReference type="NCBI Taxonomy" id="77098"/>
    <lineage>
        <taxon>Bacteria</taxon>
        <taxon>Pseudomonadati</taxon>
        <taxon>Pseudomonadota</taxon>
        <taxon>Gammaproteobacteria</taxon>
        <taxon>Oceanospirillales</taxon>
        <taxon>Halomonadaceae</taxon>
        <taxon>Bisbaumannia</taxon>
    </lineage>
</organism>
<evidence type="ECO:0000313" key="3">
    <source>
        <dbReference type="EMBL" id="GEK46600.1"/>
    </source>
</evidence>
<comment type="caution">
    <text evidence="3">The sequence shown here is derived from an EMBL/GenBank/DDBJ whole genome shotgun (WGS) entry which is preliminary data.</text>
</comment>
<keyword evidence="4" id="KW-1185">Reference proteome</keyword>
<reference evidence="3 4" key="1">
    <citation type="submission" date="2019-07" db="EMBL/GenBank/DDBJ databases">
        <title>Whole genome shotgun sequence of Halomonas pacifica NBRC 102220.</title>
        <authorList>
            <person name="Hosoyama A."/>
            <person name="Uohara A."/>
            <person name="Ohji S."/>
            <person name="Ichikawa N."/>
        </authorList>
    </citation>
    <scope>NUCLEOTIDE SEQUENCE [LARGE SCALE GENOMIC DNA]</scope>
    <source>
        <strain evidence="3 4">NBRC 102220</strain>
    </source>
</reference>
<dbReference type="Pfam" id="PF01713">
    <property type="entry name" value="Smr"/>
    <property type="match status" value="1"/>
</dbReference>
<dbReference type="PANTHER" id="PTHR35562:SF2">
    <property type="entry name" value="DNA ENDONUCLEASE SMRA-RELATED"/>
    <property type="match status" value="1"/>
</dbReference>
<gene>
    <name evidence="3" type="ORF">HPA02_08830</name>
</gene>
<sequence length="194" mass="22228">MGQETQEFRHLIGDVEPLRRGQGRADPGHRRRPPSEAQLARRRDAEAAGVERNFLTDDFIEPLGAWDPLSYRSDGIQTGVMDRLRQGGYAPQAQLHLIKVPLERCRRELFDFIRDAEAHDLRCLLIVHGRGQRDDSPANLRRAYLDKWLRQFASVQAFASAQPQHGGLGATYVLLRKSERARAANRERQQKRRG</sequence>
<feature type="domain" description="Smr" evidence="2">
    <location>
        <begin position="95"/>
        <end position="176"/>
    </location>
</feature>
<feature type="region of interest" description="Disordered" evidence="1">
    <location>
        <begin position="1"/>
        <end position="43"/>
    </location>
</feature>
<dbReference type="Gene3D" id="3.30.1370.110">
    <property type="match status" value="1"/>
</dbReference>
<evidence type="ECO:0000256" key="1">
    <source>
        <dbReference type="SAM" id="MobiDB-lite"/>
    </source>
</evidence>
<feature type="compositionally biased region" description="Basic and acidic residues" evidence="1">
    <location>
        <begin position="1"/>
        <end position="19"/>
    </location>
</feature>
<dbReference type="GO" id="GO:0004520">
    <property type="term" value="F:DNA endonuclease activity"/>
    <property type="evidence" value="ECO:0007669"/>
    <property type="project" value="TreeGrafter"/>
</dbReference>
<dbReference type="InterPro" id="IPR047688">
    <property type="entry name" value="Endonuc_SmrA"/>
</dbReference>
<evidence type="ECO:0000313" key="4">
    <source>
        <dbReference type="Proteomes" id="UP000321275"/>
    </source>
</evidence>
<dbReference type="OrthoDB" id="9808881at2"/>
<dbReference type="AlphaFoldDB" id="A0A510XDK0"/>
<dbReference type="SMART" id="SM00463">
    <property type="entry name" value="SMR"/>
    <property type="match status" value="1"/>
</dbReference>
<accession>A0A510XDK0</accession>
<dbReference type="InterPro" id="IPR002625">
    <property type="entry name" value="Smr_dom"/>
</dbReference>
<protein>
    <submittedName>
        <fullName evidence="3">Smr domain-containing protein</fullName>
    </submittedName>
</protein>
<dbReference type="RefSeq" id="WP_146801874.1">
    <property type="nucleotide sequence ID" value="NZ_BJUK01000007.1"/>
</dbReference>
<dbReference type="Proteomes" id="UP000321275">
    <property type="component" value="Unassembled WGS sequence"/>
</dbReference>
<name>A0A510XDK0_9GAMM</name>
<dbReference type="SUPFAM" id="SSF160443">
    <property type="entry name" value="SMR domain-like"/>
    <property type="match status" value="1"/>
</dbReference>
<dbReference type="PROSITE" id="PS50828">
    <property type="entry name" value="SMR"/>
    <property type="match status" value="1"/>
</dbReference>
<dbReference type="InterPro" id="IPR036063">
    <property type="entry name" value="Smr_dom_sf"/>
</dbReference>
<evidence type="ECO:0000259" key="2">
    <source>
        <dbReference type="PROSITE" id="PS50828"/>
    </source>
</evidence>
<dbReference type="NCBIfam" id="NF033154">
    <property type="entry name" value="endonuc_SmrA"/>
    <property type="match status" value="1"/>
</dbReference>
<dbReference type="EMBL" id="BJUK01000007">
    <property type="protein sequence ID" value="GEK46600.1"/>
    <property type="molecule type" value="Genomic_DNA"/>
</dbReference>
<proteinExistence type="predicted"/>